<comment type="similarity">
    <text evidence="3">Belongs to the N(4)/N(6)-methyltransferase family.</text>
</comment>
<evidence type="ECO:0000256" key="2">
    <source>
        <dbReference type="ARBA" id="ARBA00022679"/>
    </source>
</evidence>
<gene>
    <name evidence="5" type="ORF">EAS64_29270</name>
</gene>
<dbReference type="InterPro" id="IPR002941">
    <property type="entry name" value="DNA_methylase_N4/N6"/>
</dbReference>
<dbReference type="Proteomes" id="UP000460272">
    <property type="component" value="Unassembled WGS sequence"/>
</dbReference>
<dbReference type="EMBL" id="RPFW01000006">
    <property type="protein sequence ID" value="TVZ01581.1"/>
    <property type="molecule type" value="Genomic_DNA"/>
</dbReference>
<reference evidence="5 6" key="1">
    <citation type="submission" date="2018-11" db="EMBL/GenBank/DDBJ databases">
        <title>Trebonia kvetii gen.nov., sp.nov., a novel acidophilic actinobacterium, and proposal of the new actinobacterial family Treboniaceae fam. nov.</title>
        <authorList>
            <person name="Rapoport D."/>
            <person name="Sagova-Mareckova M."/>
            <person name="Sedlacek I."/>
            <person name="Provaznik J."/>
            <person name="Kralova S."/>
            <person name="Pavlinic D."/>
            <person name="Benes V."/>
            <person name="Kopecky J."/>
        </authorList>
    </citation>
    <scope>NUCLEOTIDE SEQUENCE [LARGE SCALE GENOMIC DNA]</scope>
    <source>
        <strain evidence="5 6">15Tr583</strain>
    </source>
</reference>
<dbReference type="Pfam" id="PF01555">
    <property type="entry name" value="N6_N4_Mtase"/>
    <property type="match status" value="1"/>
</dbReference>
<accession>A0A6P2BT86</accession>
<evidence type="ECO:0000313" key="6">
    <source>
        <dbReference type="Proteomes" id="UP000460272"/>
    </source>
</evidence>
<keyword evidence="2 5" id="KW-0808">Transferase</keyword>
<protein>
    <recommendedName>
        <fullName evidence="3">Methyltransferase</fullName>
        <ecNumber evidence="3">2.1.1.-</ecNumber>
    </recommendedName>
</protein>
<keyword evidence="1 5" id="KW-0489">Methyltransferase</keyword>
<comment type="caution">
    <text evidence="5">The sequence shown here is derived from an EMBL/GenBank/DDBJ whole genome shotgun (WGS) entry which is preliminary data.</text>
</comment>
<dbReference type="GO" id="GO:0008170">
    <property type="term" value="F:N-methyltransferase activity"/>
    <property type="evidence" value="ECO:0007669"/>
    <property type="project" value="InterPro"/>
</dbReference>
<dbReference type="PRINTS" id="PR00508">
    <property type="entry name" value="S21N4MTFRASE"/>
</dbReference>
<dbReference type="InterPro" id="IPR029063">
    <property type="entry name" value="SAM-dependent_MTases_sf"/>
</dbReference>
<evidence type="ECO:0000313" key="5">
    <source>
        <dbReference type="EMBL" id="TVZ01581.1"/>
    </source>
</evidence>
<keyword evidence="6" id="KW-1185">Reference proteome</keyword>
<evidence type="ECO:0000256" key="1">
    <source>
        <dbReference type="ARBA" id="ARBA00022603"/>
    </source>
</evidence>
<proteinExistence type="inferred from homology"/>
<dbReference type="OrthoDB" id="9773060at2"/>
<dbReference type="GO" id="GO:0032259">
    <property type="term" value="P:methylation"/>
    <property type="evidence" value="ECO:0007669"/>
    <property type="project" value="UniProtKB-KW"/>
</dbReference>
<dbReference type="EC" id="2.1.1.-" evidence="3"/>
<dbReference type="SUPFAM" id="SSF53335">
    <property type="entry name" value="S-adenosyl-L-methionine-dependent methyltransferases"/>
    <property type="match status" value="1"/>
</dbReference>
<name>A0A6P2BT86_9ACTN</name>
<feature type="domain" description="DNA methylase N-4/N-6" evidence="4">
    <location>
        <begin position="73"/>
        <end position="363"/>
    </location>
</feature>
<evidence type="ECO:0000256" key="3">
    <source>
        <dbReference type="RuleBase" id="RU362026"/>
    </source>
</evidence>
<sequence length="445" mass="49496">MTPDRVSSRTYFGQQATLDSLVVGSTPAPRAPRREAGLAPPPYLLHRGDALDAYGDWPVPAAIISDGAYGVRGFPGDTVGTEGLADWYLPHIEAWSRLSGPATTLWFWNTEVGWATVHPLLARHGWDYVQTITWDKGVRHIAGNVNGRTIRRFPVVSEVCVFYQRRFEVSGPDGPMDVQRWMRHEWLRSGLALNRANEACGVANAATRKYLTTDWLWYWPPGEMVERLAAYANAHGAKSGWPYYSLDGRAPVTAKGWDALRFKWRHTHGLTNVWRLAPLHGVERLKGTMRRAAPRVYNPGSLSAAHLNQKPLELMRRILHAATDEGDVIWEPFGGLASGAVAAVQARRFPCVAERDHDFAEIAAQRLADAVADRDCRDDPGTQGADEGMPGINELCDKHHYDGRLAKYRMTRRLCSGFVIGIFIKRAGTCKCQPKVVTQPARVAA</sequence>
<dbReference type="AlphaFoldDB" id="A0A6P2BT86"/>
<organism evidence="5 6">
    <name type="scientific">Trebonia kvetii</name>
    <dbReference type="NCBI Taxonomy" id="2480626"/>
    <lineage>
        <taxon>Bacteria</taxon>
        <taxon>Bacillati</taxon>
        <taxon>Actinomycetota</taxon>
        <taxon>Actinomycetes</taxon>
        <taxon>Streptosporangiales</taxon>
        <taxon>Treboniaceae</taxon>
        <taxon>Trebonia</taxon>
    </lineage>
</organism>
<dbReference type="Gene3D" id="3.40.50.150">
    <property type="entry name" value="Vaccinia Virus protein VP39"/>
    <property type="match status" value="1"/>
</dbReference>
<dbReference type="GO" id="GO:0003677">
    <property type="term" value="F:DNA binding"/>
    <property type="evidence" value="ECO:0007669"/>
    <property type="project" value="InterPro"/>
</dbReference>
<evidence type="ECO:0000259" key="4">
    <source>
        <dbReference type="Pfam" id="PF01555"/>
    </source>
</evidence>
<dbReference type="InterPro" id="IPR001091">
    <property type="entry name" value="RM_Methyltransferase"/>
</dbReference>